<organism evidence="1 2">
    <name type="scientific">Venturia nashicola</name>
    <dbReference type="NCBI Taxonomy" id="86259"/>
    <lineage>
        <taxon>Eukaryota</taxon>
        <taxon>Fungi</taxon>
        <taxon>Dikarya</taxon>
        <taxon>Ascomycota</taxon>
        <taxon>Pezizomycotina</taxon>
        <taxon>Dothideomycetes</taxon>
        <taxon>Pleosporomycetidae</taxon>
        <taxon>Venturiales</taxon>
        <taxon>Venturiaceae</taxon>
        <taxon>Venturia</taxon>
    </lineage>
</organism>
<comment type="caution">
    <text evidence="1">The sequence shown here is derived from an EMBL/GenBank/DDBJ whole genome shotgun (WGS) entry which is preliminary data.</text>
</comment>
<accession>A0A4Z1NT78</accession>
<keyword evidence="2" id="KW-1185">Reference proteome</keyword>
<proteinExistence type="predicted"/>
<dbReference type="Proteomes" id="UP000298493">
    <property type="component" value="Unassembled WGS sequence"/>
</dbReference>
<evidence type="ECO:0000313" key="2">
    <source>
        <dbReference type="Proteomes" id="UP000298493"/>
    </source>
</evidence>
<evidence type="ECO:0000313" key="1">
    <source>
        <dbReference type="EMBL" id="TID14108.1"/>
    </source>
</evidence>
<protein>
    <submittedName>
        <fullName evidence="1">Uncharacterized protein</fullName>
    </submittedName>
</protein>
<dbReference type="EMBL" id="SNSC02000024">
    <property type="protein sequence ID" value="TID14108.1"/>
    <property type="molecule type" value="Genomic_DNA"/>
</dbReference>
<name>A0A4Z1NT78_9PEZI</name>
<dbReference type="AlphaFoldDB" id="A0A4Z1NT78"/>
<reference evidence="1 2" key="1">
    <citation type="submission" date="2019-04" db="EMBL/GenBank/DDBJ databases">
        <title>High contiguity whole genome sequence and gene annotation resource for two Venturia nashicola isolates.</title>
        <authorList>
            <person name="Prokchorchik M."/>
            <person name="Won K."/>
            <person name="Lee Y."/>
            <person name="Choi E.D."/>
            <person name="Segonzac C."/>
            <person name="Sohn K.H."/>
        </authorList>
    </citation>
    <scope>NUCLEOTIDE SEQUENCE [LARGE SCALE GENOMIC DNA]</scope>
    <source>
        <strain evidence="1 2">PRI2</strain>
    </source>
</reference>
<gene>
    <name evidence="1" type="ORF">E6O75_ATG07340</name>
</gene>
<sequence>MSDGVVGHNSTLGTDYCYRNSRQIILFPLRSTRGSRKYRESFNSQPRSDEPNGGLHIHTPWVLRDISRRESRANPERARSLLLSFPLDHPAAHRIWKSQAQCVQEPSQIAKSPCKICVKVNAELNCLAAADIISDHCIYRTKVWADGYCVDSRTRPSGHGSVIRNGIKQVSAAS</sequence>